<keyword evidence="1" id="KW-0202">Cytokine</keyword>
<dbReference type="SUPFAM" id="SSF54117">
    <property type="entry name" value="Interleukin 8-like chemokines"/>
    <property type="match status" value="1"/>
</dbReference>
<accession>A0A9Q1CXM3</accession>
<organism evidence="4 5">
    <name type="scientific">Conger conger</name>
    <name type="common">Conger eel</name>
    <name type="synonym">Muraena conger</name>
    <dbReference type="NCBI Taxonomy" id="82655"/>
    <lineage>
        <taxon>Eukaryota</taxon>
        <taxon>Metazoa</taxon>
        <taxon>Chordata</taxon>
        <taxon>Craniata</taxon>
        <taxon>Vertebrata</taxon>
        <taxon>Euteleostomi</taxon>
        <taxon>Actinopterygii</taxon>
        <taxon>Neopterygii</taxon>
        <taxon>Teleostei</taxon>
        <taxon>Anguilliformes</taxon>
        <taxon>Congridae</taxon>
        <taxon>Conger</taxon>
    </lineage>
</organism>
<keyword evidence="2" id="KW-0732">Signal</keyword>
<comment type="caution">
    <text evidence="4">The sequence shown here is derived from an EMBL/GenBank/DDBJ whole genome shotgun (WGS) entry which is preliminary data.</text>
</comment>
<sequence length="87" mass="9691">MMKIYISLALVMHALILNHGDAHPIALSTLPENCCFRFFQGNIPSANIVSVRKIYSGCLHQGFIVHTIKNRTLCMGSSFQLKTAQDN</sequence>
<dbReference type="Gene3D" id="2.40.50.40">
    <property type="match status" value="1"/>
</dbReference>
<dbReference type="AlphaFoldDB" id="A0A9Q1CXM3"/>
<dbReference type="InterPro" id="IPR036048">
    <property type="entry name" value="Interleukin_8-like_sf"/>
</dbReference>
<dbReference type="OrthoDB" id="8934837at2759"/>
<evidence type="ECO:0000256" key="1">
    <source>
        <dbReference type="ARBA" id="ARBA00022514"/>
    </source>
</evidence>
<dbReference type="Proteomes" id="UP001152803">
    <property type="component" value="Unassembled WGS sequence"/>
</dbReference>
<dbReference type="GO" id="GO:0006955">
    <property type="term" value="P:immune response"/>
    <property type="evidence" value="ECO:0007669"/>
    <property type="project" value="InterPro"/>
</dbReference>
<feature type="chain" id="PRO_5040139974" description="Chemokine interleukin-8-like domain-containing protein" evidence="2">
    <location>
        <begin position="23"/>
        <end position="87"/>
    </location>
</feature>
<feature type="domain" description="Chemokine interleukin-8-like" evidence="3">
    <location>
        <begin position="33"/>
        <end position="75"/>
    </location>
</feature>
<evidence type="ECO:0000256" key="2">
    <source>
        <dbReference type="SAM" id="SignalP"/>
    </source>
</evidence>
<evidence type="ECO:0000313" key="4">
    <source>
        <dbReference type="EMBL" id="KAJ8252173.1"/>
    </source>
</evidence>
<feature type="signal peptide" evidence="2">
    <location>
        <begin position="1"/>
        <end position="22"/>
    </location>
</feature>
<dbReference type="Pfam" id="PF00048">
    <property type="entry name" value="IL8"/>
    <property type="match status" value="1"/>
</dbReference>
<dbReference type="InterPro" id="IPR001811">
    <property type="entry name" value="Chemokine_IL8-like_dom"/>
</dbReference>
<reference evidence="4" key="1">
    <citation type="journal article" date="2023" name="Science">
        <title>Genome structures resolve the early diversification of teleost fishes.</title>
        <authorList>
            <person name="Parey E."/>
            <person name="Louis A."/>
            <person name="Montfort J."/>
            <person name="Bouchez O."/>
            <person name="Roques C."/>
            <person name="Iampietro C."/>
            <person name="Lluch J."/>
            <person name="Castinel A."/>
            <person name="Donnadieu C."/>
            <person name="Desvignes T."/>
            <person name="Floi Bucao C."/>
            <person name="Jouanno E."/>
            <person name="Wen M."/>
            <person name="Mejri S."/>
            <person name="Dirks R."/>
            <person name="Jansen H."/>
            <person name="Henkel C."/>
            <person name="Chen W.J."/>
            <person name="Zahm M."/>
            <person name="Cabau C."/>
            <person name="Klopp C."/>
            <person name="Thompson A.W."/>
            <person name="Robinson-Rechavi M."/>
            <person name="Braasch I."/>
            <person name="Lecointre G."/>
            <person name="Bobe J."/>
            <person name="Postlethwait J.H."/>
            <person name="Berthelot C."/>
            <person name="Roest Crollius H."/>
            <person name="Guiguen Y."/>
        </authorList>
    </citation>
    <scope>NUCLEOTIDE SEQUENCE</scope>
    <source>
        <strain evidence="4">Concon-B</strain>
    </source>
</reference>
<proteinExistence type="predicted"/>
<dbReference type="EMBL" id="JAFJMO010000017">
    <property type="protein sequence ID" value="KAJ8252173.1"/>
    <property type="molecule type" value="Genomic_DNA"/>
</dbReference>
<evidence type="ECO:0000313" key="5">
    <source>
        <dbReference type="Proteomes" id="UP001152803"/>
    </source>
</evidence>
<keyword evidence="5" id="KW-1185">Reference proteome</keyword>
<protein>
    <recommendedName>
        <fullName evidence="3">Chemokine interleukin-8-like domain-containing protein</fullName>
    </recommendedName>
</protein>
<dbReference type="GO" id="GO:0008009">
    <property type="term" value="F:chemokine activity"/>
    <property type="evidence" value="ECO:0007669"/>
    <property type="project" value="InterPro"/>
</dbReference>
<dbReference type="GO" id="GO:0005615">
    <property type="term" value="C:extracellular space"/>
    <property type="evidence" value="ECO:0007669"/>
    <property type="project" value="UniProtKB-KW"/>
</dbReference>
<name>A0A9Q1CXM3_CONCO</name>
<gene>
    <name evidence="4" type="ORF">COCON_G00214850</name>
</gene>
<evidence type="ECO:0000259" key="3">
    <source>
        <dbReference type="Pfam" id="PF00048"/>
    </source>
</evidence>